<dbReference type="InterPro" id="IPR023213">
    <property type="entry name" value="CAT-like_dom_sf"/>
</dbReference>
<sequence length="75" mass="8684">MISQVPSRFDTVMFFGPMFPDGYAICYNPREDCINLGLSSFKSCPETFSREFRNQLEKSLLQMRDISLSYSKAKL</sequence>
<dbReference type="GO" id="GO:0004092">
    <property type="term" value="F:carnitine O-acetyltransferase activity"/>
    <property type="evidence" value="ECO:0007669"/>
    <property type="project" value="TreeGrafter"/>
</dbReference>
<reference evidence="2" key="1">
    <citation type="submission" date="2020-11" db="EMBL/GenBank/DDBJ databases">
        <authorList>
            <person name="Tran Van P."/>
        </authorList>
    </citation>
    <scope>NUCLEOTIDE SEQUENCE</scope>
</reference>
<protein>
    <submittedName>
        <fullName evidence="2">Uncharacterized protein</fullName>
    </submittedName>
</protein>
<organism evidence="2">
    <name type="scientific">Cyprideis torosa</name>
    <dbReference type="NCBI Taxonomy" id="163714"/>
    <lineage>
        <taxon>Eukaryota</taxon>
        <taxon>Metazoa</taxon>
        <taxon>Ecdysozoa</taxon>
        <taxon>Arthropoda</taxon>
        <taxon>Crustacea</taxon>
        <taxon>Oligostraca</taxon>
        <taxon>Ostracoda</taxon>
        <taxon>Podocopa</taxon>
        <taxon>Podocopida</taxon>
        <taxon>Cytherocopina</taxon>
        <taxon>Cytheroidea</taxon>
        <taxon>Cytherideidae</taxon>
        <taxon>Cyprideis</taxon>
    </lineage>
</organism>
<accession>A0A7R8W9L8</accession>
<gene>
    <name evidence="2" type="ORF">CTOB1V02_LOCUS5393</name>
</gene>
<dbReference type="PANTHER" id="PTHR22589">
    <property type="entry name" value="CARNITINE O-ACYLTRANSFERASE"/>
    <property type="match status" value="1"/>
</dbReference>
<evidence type="ECO:0000313" key="2">
    <source>
        <dbReference type="EMBL" id="CAD7227487.1"/>
    </source>
</evidence>
<evidence type="ECO:0000256" key="1">
    <source>
        <dbReference type="ARBA" id="ARBA00005232"/>
    </source>
</evidence>
<comment type="similarity">
    <text evidence="1">Belongs to the carnitine/choline acetyltransferase family.</text>
</comment>
<dbReference type="GO" id="GO:0019254">
    <property type="term" value="P:carnitine metabolic process, CoA-linked"/>
    <property type="evidence" value="ECO:0007669"/>
    <property type="project" value="TreeGrafter"/>
</dbReference>
<dbReference type="AlphaFoldDB" id="A0A7R8W9L8"/>
<dbReference type="EMBL" id="OB661159">
    <property type="protein sequence ID" value="CAD7227487.1"/>
    <property type="molecule type" value="Genomic_DNA"/>
</dbReference>
<dbReference type="PANTHER" id="PTHR22589:SF103">
    <property type="entry name" value="CARNITINE O-ACETYL-TRANSFERASE, ISOFORM A-RELATED"/>
    <property type="match status" value="1"/>
</dbReference>
<dbReference type="InterPro" id="IPR039551">
    <property type="entry name" value="Cho/carn_acyl_trans"/>
</dbReference>
<dbReference type="GO" id="GO:0005777">
    <property type="term" value="C:peroxisome"/>
    <property type="evidence" value="ECO:0007669"/>
    <property type="project" value="TreeGrafter"/>
</dbReference>
<dbReference type="OrthoDB" id="240216at2759"/>
<dbReference type="Pfam" id="PF00755">
    <property type="entry name" value="Carn_acyltransf"/>
    <property type="match status" value="1"/>
</dbReference>
<dbReference type="InterPro" id="IPR000542">
    <property type="entry name" value="Carn_acyl_trans"/>
</dbReference>
<proteinExistence type="inferred from homology"/>
<dbReference type="SUPFAM" id="SSF52777">
    <property type="entry name" value="CoA-dependent acyltransferases"/>
    <property type="match status" value="1"/>
</dbReference>
<dbReference type="Gene3D" id="3.30.559.10">
    <property type="entry name" value="Chloramphenicol acetyltransferase-like domain"/>
    <property type="match status" value="1"/>
</dbReference>
<name>A0A7R8W9L8_9CRUS</name>